<sequence length="665" mass="74303">MRESRTTSATALARASKRRRVQRCSEQVAPRRSTTCSVPLNSSSTTQDACTPSTSCSAAPSGCSRPARLERFLSWCRTEAIYIHPALDVRYMGDATSWNISIHARSHIDYDSVVVTIPKTAVLSRKTSALSSVLQGKWLSDSHETVGLELALCLLYERCLGAASRFEPFLSILPRVRIPLPFLQDASALSSACSPWRWISGTETARINQRASYCYQLSSSELGWPYDHDYGMCKAKALDYFHSFGIPILARSKLFDATQRQHLDALQSAFLTAYTHVSSRDFIVDTYHGVGMVPVADLFNHAEVHTVQFESDQDVCEFCGVAFLTAHDDHMCRLGEKSQVDQQESQDDDDEQEDNASSDDSNGASDFREEANKQTREHVDDDDDQGGLELSEHMDTLDMRTLVSHSAGCEMYNTYGTLTNALLLTRYGFCLDTETDVERFTLDVRFPSERQAYLEAFVAQRVPGLTSLRHVTSMFDEVVSRIAEQFSQPDQSTAIDALHHLESLLPPSTPDWIHSTFCPLHTLSTSTSNLNPDPDPDPDPDLVDRDHIHPLFLSSTGQASLPLFLLTLLILLPAPPRNHAFNLAHSHLHLDSVRVQTALHTLLTFASSRRKRLYISKLIEPALVTLQLEHAYLEKACIQHAYQEYVATSTAISILQDLTSSRENP</sequence>
<gene>
    <name evidence="2" type="ORF">UMAG_10015</name>
</gene>
<dbReference type="Gene3D" id="3.90.1410.10">
    <property type="entry name" value="set domain protein methyltransferase, domain 1"/>
    <property type="match status" value="1"/>
</dbReference>
<dbReference type="OrthoDB" id="441812at2759"/>
<organism evidence="2 3">
    <name type="scientific">Mycosarcoma maydis</name>
    <name type="common">Corn smut fungus</name>
    <name type="synonym">Ustilago maydis</name>
    <dbReference type="NCBI Taxonomy" id="5270"/>
    <lineage>
        <taxon>Eukaryota</taxon>
        <taxon>Fungi</taxon>
        <taxon>Dikarya</taxon>
        <taxon>Basidiomycota</taxon>
        <taxon>Ustilaginomycotina</taxon>
        <taxon>Ustilaginomycetes</taxon>
        <taxon>Ustilaginales</taxon>
        <taxon>Ustilaginaceae</taxon>
        <taxon>Mycosarcoma</taxon>
    </lineage>
</organism>
<dbReference type="AlphaFoldDB" id="A0A0D1E6V2"/>
<evidence type="ECO:0000313" key="3">
    <source>
        <dbReference type="Proteomes" id="UP000000561"/>
    </source>
</evidence>
<dbReference type="GO" id="GO:0016279">
    <property type="term" value="F:protein-lysine N-methyltransferase activity"/>
    <property type="evidence" value="ECO:0000318"/>
    <property type="project" value="GO_Central"/>
</dbReference>
<dbReference type="GeneID" id="23566091"/>
<dbReference type="VEuPathDB" id="FungiDB:UMAG_10015"/>
<reference evidence="2 3" key="1">
    <citation type="journal article" date="2006" name="Nature">
        <title>Insights from the genome of the biotrophic fungal plant pathogen Ustilago maydis.</title>
        <authorList>
            <person name="Kamper J."/>
            <person name="Kahmann R."/>
            <person name="Bolker M."/>
            <person name="Ma L.J."/>
            <person name="Brefort T."/>
            <person name="Saville B.J."/>
            <person name="Banuett F."/>
            <person name="Kronstad J.W."/>
            <person name="Gold S.E."/>
            <person name="Muller O."/>
            <person name="Perlin M.H."/>
            <person name="Wosten H.A."/>
            <person name="de Vries R."/>
            <person name="Ruiz-Herrera J."/>
            <person name="Reynaga-Pena C.G."/>
            <person name="Snetselaar K."/>
            <person name="McCann M."/>
            <person name="Perez-Martin J."/>
            <person name="Feldbrugge M."/>
            <person name="Basse C.W."/>
            <person name="Steinberg G."/>
            <person name="Ibeas J.I."/>
            <person name="Holloman W."/>
            <person name="Guzman P."/>
            <person name="Farman M."/>
            <person name="Stajich J.E."/>
            <person name="Sentandreu R."/>
            <person name="Gonzalez-Prieto J.M."/>
            <person name="Kennell J.C."/>
            <person name="Molina L."/>
            <person name="Schirawski J."/>
            <person name="Mendoza-Mendoza A."/>
            <person name="Greilinger D."/>
            <person name="Munch K."/>
            <person name="Rossel N."/>
            <person name="Scherer M."/>
            <person name="Vranes M."/>
            <person name="Ladendorf O."/>
            <person name="Vincon V."/>
            <person name="Fuchs U."/>
            <person name="Sandrock B."/>
            <person name="Meng S."/>
            <person name="Ho E.C."/>
            <person name="Cahill M.J."/>
            <person name="Boyce K.J."/>
            <person name="Klose J."/>
            <person name="Klosterman S.J."/>
            <person name="Deelstra H.J."/>
            <person name="Ortiz-Castellanos L."/>
            <person name="Li W."/>
            <person name="Sanchez-Alonso P."/>
            <person name="Schreier P.H."/>
            <person name="Hauser-Hahn I."/>
            <person name="Vaupel M."/>
            <person name="Koopmann E."/>
            <person name="Friedrich G."/>
            <person name="Voss H."/>
            <person name="Schluter T."/>
            <person name="Margolis J."/>
            <person name="Platt D."/>
            <person name="Swimmer C."/>
            <person name="Gnirke A."/>
            <person name="Chen F."/>
            <person name="Vysotskaia V."/>
            <person name="Mannhaupt G."/>
            <person name="Guldener U."/>
            <person name="Munsterkotter M."/>
            <person name="Haase D."/>
            <person name="Oesterheld M."/>
            <person name="Mewes H.W."/>
            <person name="Mauceli E.W."/>
            <person name="DeCaprio D."/>
            <person name="Wade C.M."/>
            <person name="Butler J."/>
            <person name="Young S."/>
            <person name="Jaffe D.B."/>
            <person name="Calvo S."/>
            <person name="Nusbaum C."/>
            <person name="Galagan J."/>
            <person name="Birren B.W."/>
        </authorList>
    </citation>
    <scope>NUCLEOTIDE SEQUENCE [LARGE SCALE GENOMIC DNA]</scope>
    <source>
        <strain evidence="3">DSM 14603 / FGSC 9021 / UM521</strain>
    </source>
</reference>
<dbReference type="GO" id="GO:0005634">
    <property type="term" value="C:nucleus"/>
    <property type="evidence" value="ECO:0000318"/>
    <property type="project" value="GO_Central"/>
</dbReference>
<dbReference type="Proteomes" id="UP000000561">
    <property type="component" value="Chromosome 1"/>
</dbReference>
<dbReference type="EMBL" id="CM003140">
    <property type="protein sequence ID" value="KIS71624.1"/>
    <property type="molecule type" value="Genomic_DNA"/>
</dbReference>
<feature type="compositionally biased region" description="Basic and acidic residues" evidence="1">
    <location>
        <begin position="366"/>
        <end position="379"/>
    </location>
</feature>
<dbReference type="CDD" id="cd10527">
    <property type="entry name" value="SET_LSMT"/>
    <property type="match status" value="1"/>
</dbReference>
<feature type="region of interest" description="Disordered" evidence="1">
    <location>
        <begin position="1"/>
        <end position="23"/>
    </location>
</feature>
<dbReference type="PANTHER" id="PTHR13271">
    <property type="entry name" value="UNCHARACTERIZED PUTATIVE METHYLTRANSFERASE"/>
    <property type="match status" value="1"/>
</dbReference>
<dbReference type="InterPro" id="IPR046341">
    <property type="entry name" value="SET_dom_sf"/>
</dbReference>
<feature type="compositionally biased region" description="Low complexity" evidence="1">
    <location>
        <begin position="1"/>
        <end position="14"/>
    </location>
</feature>
<dbReference type="PANTHER" id="PTHR13271:SF34">
    <property type="entry name" value="N-LYSINE METHYLTRANSFERASE SETD6"/>
    <property type="match status" value="1"/>
</dbReference>
<dbReference type="SUPFAM" id="SSF82199">
    <property type="entry name" value="SET domain"/>
    <property type="match status" value="2"/>
</dbReference>
<name>A0A0D1E6V2_MYCMD</name>
<dbReference type="InterPro" id="IPR050600">
    <property type="entry name" value="SETD3_SETD6_MTase"/>
</dbReference>
<evidence type="ECO:0000256" key="1">
    <source>
        <dbReference type="SAM" id="MobiDB-lite"/>
    </source>
</evidence>
<dbReference type="STRING" id="237631.A0A0D1E6V2"/>
<feature type="region of interest" description="Disordered" evidence="1">
    <location>
        <begin position="337"/>
        <end position="393"/>
    </location>
</feature>
<evidence type="ECO:0000313" key="2">
    <source>
        <dbReference type="EMBL" id="KIS71624.1"/>
    </source>
</evidence>
<keyword evidence="3" id="KW-1185">Reference proteome</keyword>
<dbReference type="RefSeq" id="XP_011386605.1">
    <property type="nucleotide sequence ID" value="XM_011388303.1"/>
</dbReference>
<proteinExistence type="predicted"/>
<dbReference type="InParanoid" id="A0A0D1E6V2"/>
<evidence type="ECO:0008006" key="4">
    <source>
        <dbReference type="Google" id="ProtNLM"/>
    </source>
</evidence>
<dbReference type="eggNOG" id="KOG1337">
    <property type="taxonomic scope" value="Eukaryota"/>
</dbReference>
<feature type="compositionally biased region" description="Acidic residues" evidence="1">
    <location>
        <begin position="344"/>
        <end position="357"/>
    </location>
</feature>
<accession>A0A0D1E6V2</accession>
<protein>
    <recommendedName>
        <fullName evidence="4">SET domain-containing protein</fullName>
    </recommendedName>
</protein>
<dbReference type="KEGG" id="uma:UMAG_10015"/>